<comment type="caution">
    <text evidence="1">The sequence shown here is derived from an EMBL/GenBank/DDBJ whole genome shotgun (WGS) entry which is preliminary data.</text>
</comment>
<evidence type="ECO:0000313" key="1">
    <source>
        <dbReference type="EMBL" id="MBD0726097.1"/>
    </source>
</evidence>
<protein>
    <submittedName>
        <fullName evidence="1">Uncharacterized protein</fullName>
    </submittedName>
</protein>
<dbReference type="RefSeq" id="WP_188221205.1">
    <property type="nucleotide sequence ID" value="NZ_NASZ01000022.1"/>
</dbReference>
<keyword evidence="2" id="KW-1185">Reference proteome</keyword>
<organism evidence="1 2">
    <name type="scientific">Flavobacterium pokkalii</name>
    <dbReference type="NCBI Taxonomy" id="1940408"/>
    <lineage>
        <taxon>Bacteria</taxon>
        <taxon>Pseudomonadati</taxon>
        <taxon>Bacteroidota</taxon>
        <taxon>Flavobacteriia</taxon>
        <taxon>Flavobacteriales</taxon>
        <taxon>Flavobacteriaceae</taxon>
        <taxon>Flavobacterium</taxon>
    </lineage>
</organism>
<name>A0ABR7UUP3_9FLAO</name>
<proteinExistence type="predicted"/>
<dbReference type="Proteomes" id="UP000661715">
    <property type="component" value="Unassembled WGS sequence"/>
</dbReference>
<reference evidence="1 2" key="1">
    <citation type="journal article" date="2020" name="Microbiol. Res.">
        <title>Flavobacterium pokkalii sp. nov., a novel plant growth promoting native rhizobacteria isolated from pokkali rice grown in coastal saline affected agricultural regions of southern India, Kerala.</title>
        <authorList>
            <person name="Menon R.R."/>
            <person name="Kumari S."/>
            <person name="Viver T."/>
            <person name="Rameshkumar N."/>
        </authorList>
    </citation>
    <scope>NUCLEOTIDE SEQUENCE [LARGE SCALE GENOMIC DNA]</scope>
    <source>
        <strain evidence="1 2">L1I52</strain>
    </source>
</reference>
<sequence>MSTLELKQELHQFINEGDEKFIKMFYEMAKAYSVQLKKDKMIAESENDIKSGRIHSQAEVQKMIESWQ</sequence>
<evidence type="ECO:0000313" key="2">
    <source>
        <dbReference type="Proteomes" id="UP000661715"/>
    </source>
</evidence>
<accession>A0ABR7UUP3</accession>
<gene>
    <name evidence="1" type="ORF">B6A10_13030</name>
</gene>
<dbReference type="EMBL" id="NASZ01000022">
    <property type="protein sequence ID" value="MBD0726097.1"/>
    <property type="molecule type" value="Genomic_DNA"/>
</dbReference>